<feature type="transmembrane region" description="Helical" evidence="7">
    <location>
        <begin position="112"/>
        <end position="133"/>
    </location>
</feature>
<proteinExistence type="inferred from homology"/>
<feature type="transmembrane region" description="Helical" evidence="7">
    <location>
        <begin position="85"/>
        <end position="106"/>
    </location>
</feature>
<evidence type="ECO:0000256" key="7">
    <source>
        <dbReference type="SAM" id="Phobius"/>
    </source>
</evidence>
<evidence type="ECO:0000256" key="3">
    <source>
        <dbReference type="ARBA" id="ARBA00022692"/>
    </source>
</evidence>
<name>A0A137PBK7_CONC2</name>
<evidence type="ECO:0000313" key="8">
    <source>
        <dbReference type="EMBL" id="KXN72398.1"/>
    </source>
</evidence>
<organism evidence="8 9">
    <name type="scientific">Conidiobolus coronatus (strain ATCC 28846 / CBS 209.66 / NRRL 28638)</name>
    <name type="common">Delacroixia coronata</name>
    <dbReference type="NCBI Taxonomy" id="796925"/>
    <lineage>
        <taxon>Eukaryota</taxon>
        <taxon>Fungi</taxon>
        <taxon>Fungi incertae sedis</taxon>
        <taxon>Zoopagomycota</taxon>
        <taxon>Entomophthoromycotina</taxon>
        <taxon>Entomophthoromycetes</taxon>
        <taxon>Entomophthorales</taxon>
        <taxon>Ancylistaceae</taxon>
        <taxon>Conidiobolus</taxon>
    </lineage>
</organism>
<feature type="transmembrane region" description="Helical" evidence="7">
    <location>
        <begin position="49"/>
        <end position="73"/>
    </location>
</feature>
<gene>
    <name evidence="8" type="ORF">CONCODRAFT_77835</name>
</gene>
<keyword evidence="5 7" id="KW-0472">Membrane</keyword>
<accession>A0A137PBK7</accession>
<feature type="transmembrane region" description="Helical" evidence="7">
    <location>
        <begin position="7"/>
        <end position="29"/>
    </location>
</feature>
<dbReference type="GO" id="GO:0005741">
    <property type="term" value="C:mitochondrial outer membrane"/>
    <property type="evidence" value="ECO:0007669"/>
    <property type="project" value="TreeGrafter"/>
</dbReference>
<evidence type="ECO:0000256" key="5">
    <source>
        <dbReference type="ARBA" id="ARBA00023136"/>
    </source>
</evidence>
<dbReference type="Gene3D" id="1.20.1260.100">
    <property type="entry name" value="TspO/MBR protein"/>
    <property type="match status" value="1"/>
</dbReference>
<evidence type="ECO:0000256" key="6">
    <source>
        <dbReference type="SAM" id="MobiDB-lite"/>
    </source>
</evidence>
<comment type="subcellular location">
    <subcellularLocation>
        <location evidence="1">Membrane</location>
        <topology evidence="1">Multi-pass membrane protein</topology>
    </subcellularLocation>
</comment>
<evidence type="ECO:0000256" key="1">
    <source>
        <dbReference type="ARBA" id="ARBA00004141"/>
    </source>
</evidence>
<dbReference type="GO" id="GO:0033013">
    <property type="term" value="P:tetrapyrrole metabolic process"/>
    <property type="evidence" value="ECO:0007669"/>
    <property type="project" value="UniProtKB-ARBA"/>
</dbReference>
<dbReference type="PANTHER" id="PTHR10057">
    <property type="entry name" value="PERIPHERAL-TYPE BENZODIAZEPINE RECEPTOR"/>
    <property type="match status" value="1"/>
</dbReference>
<keyword evidence="3 7" id="KW-0812">Transmembrane</keyword>
<feature type="region of interest" description="Disordered" evidence="6">
    <location>
        <begin position="183"/>
        <end position="204"/>
    </location>
</feature>
<dbReference type="EMBL" id="KQ964454">
    <property type="protein sequence ID" value="KXN72398.1"/>
    <property type="molecule type" value="Genomic_DNA"/>
</dbReference>
<dbReference type="CDD" id="cd15904">
    <property type="entry name" value="TSPO_MBR"/>
    <property type="match status" value="1"/>
</dbReference>
<evidence type="ECO:0000256" key="4">
    <source>
        <dbReference type="ARBA" id="ARBA00022989"/>
    </source>
</evidence>
<dbReference type="STRING" id="796925.A0A137PBK7"/>
<keyword evidence="9" id="KW-1185">Reference proteome</keyword>
<reference evidence="8 9" key="1">
    <citation type="journal article" date="2015" name="Genome Biol. Evol.">
        <title>Phylogenomic analyses indicate that early fungi evolved digesting cell walls of algal ancestors of land plants.</title>
        <authorList>
            <person name="Chang Y."/>
            <person name="Wang S."/>
            <person name="Sekimoto S."/>
            <person name="Aerts A.L."/>
            <person name="Choi C."/>
            <person name="Clum A."/>
            <person name="LaButti K.M."/>
            <person name="Lindquist E.A."/>
            <person name="Yee Ngan C."/>
            <person name="Ohm R.A."/>
            <person name="Salamov A.A."/>
            <person name="Grigoriev I.V."/>
            <person name="Spatafora J.W."/>
            <person name="Berbee M.L."/>
        </authorList>
    </citation>
    <scope>NUCLEOTIDE SEQUENCE [LARGE SCALE GENOMIC DNA]</scope>
    <source>
        <strain evidence="8 9">NRRL 28638</strain>
    </source>
</reference>
<protein>
    <recommendedName>
        <fullName evidence="10">TspO/MBR-related protein</fullName>
    </recommendedName>
</protein>
<evidence type="ECO:0000313" key="9">
    <source>
        <dbReference type="Proteomes" id="UP000070444"/>
    </source>
</evidence>
<dbReference type="Proteomes" id="UP000070444">
    <property type="component" value="Unassembled WGS sequence"/>
</dbReference>
<evidence type="ECO:0008006" key="10">
    <source>
        <dbReference type="Google" id="ProtNLM"/>
    </source>
</evidence>
<dbReference type="InterPro" id="IPR038330">
    <property type="entry name" value="TspO/MBR-related_sf"/>
</dbReference>
<dbReference type="PANTHER" id="PTHR10057:SF0">
    <property type="entry name" value="TRANSLOCATOR PROTEIN"/>
    <property type="match status" value="1"/>
</dbReference>
<sequence length="204" mass="23869">MARDIILVVPLWVVITIPCILGLLIGFWFQNTAHAWHRALIKPYFYPHLPTFLAAWLIIYGLLEYSFVLLTAYNSEQNPGEVQSLATISLTLYWFVVSFNMVWFFIFFIQKYLFLTFLLNIVQCGIIVGLISFSFRLDRVIGYLLLPLLIWSIFSIYLGFGVWIFNRDGVVIDLENANRRRRPREREGLNSNQDRNYDSIGETV</sequence>
<evidence type="ECO:0000256" key="2">
    <source>
        <dbReference type="ARBA" id="ARBA00007524"/>
    </source>
</evidence>
<comment type="similarity">
    <text evidence="2">Belongs to the TspO/BZRP family.</text>
</comment>
<dbReference type="Pfam" id="PF03073">
    <property type="entry name" value="TspO_MBR"/>
    <property type="match status" value="1"/>
</dbReference>
<dbReference type="InterPro" id="IPR004307">
    <property type="entry name" value="TspO_MBR"/>
</dbReference>
<feature type="transmembrane region" description="Helical" evidence="7">
    <location>
        <begin position="140"/>
        <end position="165"/>
    </location>
</feature>
<dbReference type="AlphaFoldDB" id="A0A137PBK7"/>
<keyword evidence="4 7" id="KW-1133">Transmembrane helix</keyword>